<keyword evidence="6 7" id="KW-0472">Membrane</keyword>
<evidence type="ECO:0000313" key="11">
    <source>
        <dbReference type="Proteomes" id="UP000092574"/>
    </source>
</evidence>
<evidence type="ECO:0000259" key="9">
    <source>
        <dbReference type="Pfam" id="PF06750"/>
    </source>
</evidence>
<dbReference type="InterPro" id="IPR010627">
    <property type="entry name" value="Prepilin_pept_A24_N"/>
</dbReference>
<feature type="transmembrane region" description="Helical" evidence="7">
    <location>
        <begin position="231"/>
        <end position="254"/>
    </location>
</feature>
<evidence type="ECO:0000256" key="6">
    <source>
        <dbReference type="ARBA" id="ARBA00023136"/>
    </source>
</evidence>
<dbReference type="InterPro" id="IPR050882">
    <property type="entry name" value="Prepilin_peptidase/N-MTase"/>
</dbReference>
<dbReference type="PANTHER" id="PTHR30487:SF0">
    <property type="entry name" value="PREPILIN LEADER PEPTIDASE_N-METHYLTRANSFERASE-RELATED"/>
    <property type="match status" value="1"/>
</dbReference>
<dbReference type="STRING" id="1796616.A4V09_20100"/>
<feature type="transmembrane region" description="Helical" evidence="7">
    <location>
        <begin position="6"/>
        <end position="31"/>
    </location>
</feature>
<dbReference type="EMBL" id="CP015405">
    <property type="protein sequence ID" value="ANU77832.1"/>
    <property type="molecule type" value="Genomic_DNA"/>
</dbReference>
<dbReference type="GO" id="GO:0005886">
    <property type="term" value="C:plasma membrane"/>
    <property type="evidence" value="ECO:0007669"/>
    <property type="project" value="UniProtKB-SubCell"/>
</dbReference>
<feature type="transmembrane region" description="Helical" evidence="7">
    <location>
        <begin position="200"/>
        <end position="219"/>
    </location>
</feature>
<keyword evidence="3" id="KW-1003">Cell membrane</keyword>
<dbReference type="OrthoDB" id="9789291at2"/>
<dbReference type="GO" id="GO:0004190">
    <property type="term" value="F:aspartic-type endopeptidase activity"/>
    <property type="evidence" value="ECO:0007669"/>
    <property type="project" value="InterPro"/>
</dbReference>
<dbReference type="InterPro" id="IPR000045">
    <property type="entry name" value="Prepilin_IV_endopep_pep"/>
</dbReference>
<evidence type="ECO:0000256" key="3">
    <source>
        <dbReference type="ARBA" id="ARBA00022475"/>
    </source>
</evidence>
<sequence length="259" mass="28509">MDVYNSYQAFIAVLIFFSGTCIFSFLNVIIYRVPRKMDFVRGHSLCPSCSHQLGALDLIPLFSYVFLGGKCRYCKKKIGVRDTLIELFGGGAALFCAWYYKENPAVALTVFLFFCILTVVSFMDIDTMEIEDGSWIAIYILAVAACFTMPEISLVSRLMGVVCVSIPMLLLTLAVPGAFGGGDIKLMGACGAFLGWKITLVSAFLAILLGGIWGIGLLLGKKKSRKDHFAFGPFLCMGMVIGLLWGEQIISWYLGFLKI</sequence>
<evidence type="ECO:0000256" key="7">
    <source>
        <dbReference type="SAM" id="Phobius"/>
    </source>
</evidence>
<protein>
    <submittedName>
        <fullName evidence="10">Prepilin peptidase</fullName>
    </submittedName>
</protein>
<reference evidence="10" key="1">
    <citation type="submission" date="2017-04" db="EMBL/GenBank/DDBJ databases">
        <title>Complete Genome Sequences of Twelve Strains of a Stable Defined Moderately Diverse Mouse Microbiota 2 (sDMDMm2).</title>
        <authorList>
            <person name="Uchimura Y."/>
            <person name="Wyss M."/>
            <person name="Brugiroux S."/>
            <person name="Limenitakis J.P."/>
            <person name="Stecher B."/>
            <person name="McCoy K.D."/>
            <person name="Macpherson A.J."/>
        </authorList>
    </citation>
    <scope>NUCLEOTIDE SEQUENCE</scope>
    <source>
        <strain evidence="10">YL58</strain>
    </source>
</reference>
<dbReference type="Pfam" id="PF01478">
    <property type="entry name" value="Peptidase_A24"/>
    <property type="match status" value="1"/>
</dbReference>
<proteinExistence type="inferred from homology"/>
<organism evidence="10 11">
    <name type="scientific">Blautia pseudococcoides</name>
    <dbReference type="NCBI Taxonomy" id="1796616"/>
    <lineage>
        <taxon>Bacteria</taxon>
        <taxon>Bacillati</taxon>
        <taxon>Bacillota</taxon>
        <taxon>Clostridia</taxon>
        <taxon>Lachnospirales</taxon>
        <taxon>Lachnospiraceae</taxon>
        <taxon>Blautia</taxon>
    </lineage>
</organism>
<dbReference type="AlphaFoldDB" id="A0A1C7II84"/>
<feature type="transmembrane region" description="Helical" evidence="7">
    <location>
        <begin position="106"/>
        <end position="123"/>
    </location>
</feature>
<name>A0A1C7II84_9FIRM</name>
<comment type="similarity">
    <text evidence="2">Belongs to the peptidase A24 family.</text>
</comment>
<feature type="transmembrane region" description="Helical" evidence="7">
    <location>
        <begin position="135"/>
        <end position="152"/>
    </location>
</feature>
<feature type="domain" description="Prepilin peptidase A24 N-terminal" evidence="9">
    <location>
        <begin position="19"/>
        <end position="99"/>
    </location>
</feature>
<keyword evidence="4 7" id="KW-0812">Transmembrane</keyword>
<evidence type="ECO:0000256" key="4">
    <source>
        <dbReference type="ARBA" id="ARBA00022692"/>
    </source>
</evidence>
<dbReference type="Proteomes" id="UP000092574">
    <property type="component" value="Chromosome"/>
</dbReference>
<feature type="transmembrane region" description="Helical" evidence="7">
    <location>
        <begin position="158"/>
        <end position="179"/>
    </location>
</feature>
<evidence type="ECO:0000256" key="2">
    <source>
        <dbReference type="ARBA" id="ARBA00005801"/>
    </source>
</evidence>
<comment type="subcellular location">
    <subcellularLocation>
        <location evidence="1">Cell membrane</location>
        <topology evidence="1">Multi-pass membrane protein</topology>
    </subcellularLocation>
</comment>
<dbReference type="KEGG" id="byl:A4V09_20100"/>
<keyword evidence="5 7" id="KW-1133">Transmembrane helix</keyword>
<evidence type="ECO:0000259" key="8">
    <source>
        <dbReference type="Pfam" id="PF01478"/>
    </source>
</evidence>
<dbReference type="RefSeq" id="WP_065543934.1">
    <property type="nucleotide sequence ID" value="NZ_CP015405.2"/>
</dbReference>
<evidence type="ECO:0000256" key="5">
    <source>
        <dbReference type="ARBA" id="ARBA00022989"/>
    </source>
</evidence>
<dbReference type="PANTHER" id="PTHR30487">
    <property type="entry name" value="TYPE 4 PREPILIN-LIKE PROTEINS LEADER PEPTIDE-PROCESSING ENZYME"/>
    <property type="match status" value="1"/>
</dbReference>
<evidence type="ECO:0000313" key="10">
    <source>
        <dbReference type="EMBL" id="ANU77832.1"/>
    </source>
</evidence>
<gene>
    <name evidence="10" type="ORF">A4V09_20100</name>
</gene>
<dbReference type="Gene3D" id="1.20.120.1220">
    <property type="match status" value="1"/>
</dbReference>
<dbReference type="GO" id="GO:0006465">
    <property type="term" value="P:signal peptide processing"/>
    <property type="evidence" value="ECO:0007669"/>
    <property type="project" value="TreeGrafter"/>
</dbReference>
<accession>A0A1C7II84</accession>
<evidence type="ECO:0000256" key="1">
    <source>
        <dbReference type="ARBA" id="ARBA00004651"/>
    </source>
</evidence>
<dbReference type="Pfam" id="PF06750">
    <property type="entry name" value="A24_N_bact"/>
    <property type="match status" value="1"/>
</dbReference>
<feature type="domain" description="Prepilin type IV endopeptidase peptidase" evidence="8">
    <location>
        <begin position="111"/>
        <end position="215"/>
    </location>
</feature>
<keyword evidence="11" id="KW-1185">Reference proteome</keyword>